<dbReference type="PANTHER" id="PTHR24345">
    <property type="entry name" value="SERINE/THREONINE-PROTEIN KINASE PLK"/>
    <property type="match status" value="1"/>
</dbReference>
<keyword evidence="2" id="KW-0808">Transferase</keyword>
<dbReference type="CDD" id="cd13118">
    <property type="entry name" value="POLO_box_1"/>
    <property type="match status" value="1"/>
</dbReference>
<dbReference type="Proteomes" id="UP000243797">
    <property type="component" value="Unassembled WGS sequence"/>
</dbReference>
<feature type="region of interest" description="Disordered" evidence="7">
    <location>
        <begin position="538"/>
        <end position="565"/>
    </location>
</feature>
<dbReference type="GO" id="GO:0005524">
    <property type="term" value="F:ATP binding"/>
    <property type="evidence" value="ECO:0007669"/>
    <property type="project" value="UniProtKB-UniRule"/>
</dbReference>
<dbReference type="InterPro" id="IPR000959">
    <property type="entry name" value="POLO_box_dom"/>
</dbReference>
<dbReference type="InterPro" id="IPR011009">
    <property type="entry name" value="Kinase-like_dom_sf"/>
</dbReference>
<dbReference type="Gene3D" id="3.30.1120.30">
    <property type="entry name" value="POLO box domain"/>
    <property type="match status" value="2"/>
</dbReference>
<reference evidence="9 10" key="1">
    <citation type="submission" date="2017-06" db="EMBL/GenBank/DDBJ databases">
        <title>Draft genome sequence of a variant of Elsinoe murrayae.</title>
        <authorList>
            <person name="Cheng Q."/>
        </authorList>
    </citation>
    <scope>NUCLEOTIDE SEQUENCE [LARGE SCALE GENOMIC DNA]</scope>
    <source>
        <strain evidence="9 10">CQ-2017a</strain>
    </source>
</reference>
<dbReference type="FunCoup" id="A0A2K1QYX4">
    <property type="interactions" value="275"/>
</dbReference>
<dbReference type="InterPro" id="IPR000719">
    <property type="entry name" value="Prot_kinase_dom"/>
</dbReference>
<dbReference type="GO" id="GO:0005634">
    <property type="term" value="C:nucleus"/>
    <property type="evidence" value="ECO:0007669"/>
    <property type="project" value="TreeGrafter"/>
</dbReference>
<evidence type="ECO:0000259" key="8">
    <source>
        <dbReference type="PROSITE" id="PS50011"/>
    </source>
</evidence>
<accession>A0A2K1QYX4</accession>
<name>A0A2K1QYX4_9PEZI</name>
<dbReference type="STRING" id="2082308.A0A2K1QYX4"/>
<dbReference type="PROSITE" id="PS00107">
    <property type="entry name" value="PROTEIN_KINASE_ATP"/>
    <property type="match status" value="1"/>
</dbReference>
<keyword evidence="1" id="KW-0723">Serine/threonine-protein kinase</keyword>
<dbReference type="GO" id="GO:0005816">
    <property type="term" value="C:spindle pole body"/>
    <property type="evidence" value="ECO:0007669"/>
    <property type="project" value="TreeGrafter"/>
</dbReference>
<dbReference type="EMBL" id="NKHZ01000025">
    <property type="protein sequence ID" value="PNS20248.1"/>
    <property type="molecule type" value="Genomic_DNA"/>
</dbReference>
<dbReference type="GO" id="GO:0000776">
    <property type="term" value="C:kinetochore"/>
    <property type="evidence" value="ECO:0007669"/>
    <property type="project" value="TreeGrafter"/>
</dbReference>
<dbReference type="InterPro" id="IPR017441">
    <property type="entry name" value="Protein_kinase_ATP_BS"/>
</dbReference>
<keyword evidence="5 6" id="KW-0067">ATP-binding</keyword>
<dbReference type="Pfam" id="PF00069">
    <property type="entry name" value="Pkinase"/>
    <property type="match status" value="1"/>
</dbReference>
<keyword evidence="10" id="KW-1185">Reference proteome</keyword>
<dbReference type="OrthoDB" id="408964at2759"/>
<dbReference type="GO" id="GO:0007052">
    <property type="term" value="P:mitotic spindle organization"/>
    <property type="evidence" value="ECO:0007669"/>
    <property type="project" value="TreeGrafter"/>
</dbReference>
<evidence type="ECO:0000256" key="5">
    <source>
        <dbReference type="ARBA" id="ARBA00022840"/>
    </source>
</evidence>
<dbReference type="InterPro" id="IPR033701">
    <property type="entry name" value="POLO_box_1"/>
</dbReference>
<proteinExistence type="predicted"/>
<gene>
    <name evidence="9" type="ORF">CAC42_5698</name>
</gene>
<feature type="binding site" evidence="6">
    <location>
        <position position="53"/>
    </location>
    <ligand>
        <name>ATP</name>
        <dbReference type="ChEBI" id="CHEBI:30616"/>
    </ligand>
</feature>
<dbReference type="InterPro" id="IPR008271">
    <property type="entry name" value="Ser/Thr_kinase_AS"/>
</dbReference>
<feature type="compositionally biased region" description="Basic and acidic residues" evidence="7">
    <location>
        <begin position="441"/>
        <end position="458"/>
    </location>
</feature>
<keyword evidence="4" id="KW-0418">Kinase</keyword>
<keyword evidence="3 6" id="KW-0547">Nucleotide-binding</keyword>
<dbReference type="GO" id="GO:0004674">
    <property type="term" value="F:protein serine/threonine kinase activity"/>
    <property type="evidence" value="ECO:0007669"/>
    <property type="project" value="UniProtKB-KW"/>
</dbReference>
<feature type="region of interest" description="Disordered" evidence="7">
    <location>
        <begin position="422"/>
        <end position="468"/>
    </location>
</feature>
<dbReference type="InParanoid" id="A0A2K1QYX4"/>
<dbReference type="SUPFAM" id="SSF82615">
    <property type="entry name" value="Polo-box domain"/>
    <property type="match status" value="2"/>
</dbReference>
<dbReference type="SMART" id="SM00220">
    <property type="entry name" value="S_TKc"/>
    <property type="match status" value="1"/>
</dbReference>
<evidence type="ECO:0000256" key="7">
    <source>
        <dbReference type="SAM" id="MobiDB-lite"/>
    </source>
</evidence>
<dbReference type="PROSITE" id="PS00108">
    <property type="entry name" value="PROTEIN_KINASE_ST"/>
    <property type="match status" value="1"/>
</dbReference>
<evidence type="ECO:0000256" key="1">
    <source>
        <dbReference type="ARBA" id="ARBA00022527"/>
    </source>
</evidence>
<dbReference type="PANTHER" id="PTHR24345:SF0">
    <property type="entry name" value="CELL CYCLE SERINE_THREONINE-PROTEIN KINASE CDC5_MSD2"/>
    <property type="match status" value="1"/>
</dbReference>
<dbReference type="Pfam" id="PF00659">
    <property type="entry name" value="POLO_box"/>
    <property type="match status" value="1"/>
</dbReference>
<evidence type="ECO:0000256" key="2">
    <source>
        <dbReference type="ARBA" id="ARBA00022679"/>
    </source>
</evidence>
<evidence type="ECO:0000313" key="9">
    <source>
        <dbReference type="EMBL" id="PNS20248.1"/>
    </source>
</evidence>
<dbReference type="AlphaFoldDB" id="A0A2K1QYX4"/>
<dbReference type="GO" id="GO:0000922">
    <property type="term" value="C:spindle pole"/>
    <property type="evidence" value="ECO:0007669"/>
    <property type="project" value="TreeGrafter"/>
</dbReference>
<dbReference type="PROSITE" id="PS50011">
    <property type="entry name" value="PROTEIN_KINASE_DOM"/>
    <property type="match status" value="1"/>
</dbReference>
<organism evidence="9 10">
    <name type="scientific">Sphaceloma murrayae</name>
    <dbReference type="NCBI Taxonomy" id="2082308"/>
    <lineage>
        <taxon>Eukaryota</taxon>
        <taxon>Fungi</taxon>
        <taxon>Dikarya</taxon>
        <taxon>Ascomycota</taxon>
        <taxon>Pezizomycotina</taxon>
        <taxon>Dothideomycetes</taxon>
        <taxon>Dothideomycetidae</taxon>
        <taxon>Myriangiales</taxon>
        <taxon>Elsinoaceae</taxon>
        <taxon>Sphaceloma</taxon>
    </lineage>
</organism>
<sequence length="939" mass="103679">MSVHADPPPSIVTEPHGTNYATANQLGKGGFAICFKAERLEGSKPTGHLVALKIVRSKMEPAKLAQKFVTELQIHSKLSHPNIVGFHRAFSFTDSTYVVLELCSGGSLADLLKRRKCVTMPEIRKFMIQVCGAVKYLHTRNIVHRDLKTGNLFLDDQMNIKVGDFGLAALLVSGKDMDAKRRTTMCGTPNYLAPEILEKGKGHNEKVDLWAIGIISYTLAVGKAPFHAASKEEIYKKLKSGEYSWPELSSITNDISADLRDLVSKLLVPEELRPCPDKIVAHPFFRIAFVPQKMSRTQVSKTPTWPVQIPGPEVLQRGYSESWWNVCKESGVGEYAPGKCFQPNGGQRIRSIVRDIEKEVAMNRQPVIPIPADTIYTGVPGVSTWTLSTIADGCEMGEERDASPVRRLKEISHNEVQAVVGSAEVEAKRKRDAGLMPPPRRRNDLSVRKTRADTEKPRRVAALSPPDVVKPSSKLMTVEAVSDPTATFPRPKVQAVPCESLPVTNNVQHTEPVPATRAVDPTLARRPRSLRAQTSVQAAAAEMEPVSGSVRRAPSTRTTRTRTKQPAEPIEIFDEEKISRPAEALILPPAPSMAAKLPIPMAAKLPASTRQAVDVAPVLPGSSPEDVLSRLTVFRDNLISALAGKPAPRRRQTSIPTLPFVSRWVDYSRKHGVGYVLEDGTVGFIATSTDSSGAKAPVMHVAARHGERWLRRIGKKMENLDKVPLHILEDTDGGIARVRSLGMTEEQRERMKTLRVLWVKFGRYMSQTLNVGEEEGKEQQQGELGFVRFYQRMGNVGIWVFNDGCVQLHFPDHTKLVLSADGLHISATVVSVDGAQAMAENNELPAGMLRDRSVLSDTTESFLRTARSVNRSDPTTSLVRANMLEEKLEFLVRIVDQWTSAGGIGCSNRGDELLRWDGLWVKDHAKKVDWITVGRYGGD</sequence>
<evidence type="ECO:0000256" key="3">
    <source>
        <dbReference type="ARBA" id="ARBA00022741"/>
    </source>
</evidence>
<comment type="caution">
    <text evidence="9">The sequence shown here is derived from an EMBL/GenBank/DDBJ whole genome shotgun (WGS) entry which is preliminary data.</text>
</comment>
<dbReference type="GO" id="GO:0005737">
    <property type="term" value="C:cytoplasm"/>
    <property type="evidence" value="ECO:0007669"/>
    <property type="project" value="TreeGrafter"/>
</dbReference>
<dbReference type="Gene3D" id="1.10.510.10">
    <property type="entry name" value="Transferase(Phosphotransferase) domain 1"/>
    <property type="match status" value="1"/>
</dbReference>
<evidence type="ECO:0000256" key="6">
    <source>
        <dbReference type="PROSITE-ProRule" id="PRU10141"/>
    </source>
</evidence>
<dbReference type="SUPFAM" id="SSF56112">
    <property type="entry name" value="Protein kinase-like (PK-like)"/>
    <property type="match status" value="1"/>
</dbReference>
<feature type="domain" description="Protein kinase" evidence="8">
    <location>
        <begin position="20"/>
        <end position="285"/>
    </location>
</feature>
<evidence type="ECO:0000313" key="10">
    <source>
        <dbReference type="Proteomes" id="UP000243797"/>
    </source>
</evidence>
<protein>
    <recommendedName>
        <fullName evidence="8">Protein kinase domain-containing protein</fullName>
    </recommendedName>
</protein>
<dbReference type="InterPro" id="IPR036947">
    <property type="entry name" value="POLO_box_dom_sf"/>
</dbReference>
<evidence type="ECO:0000256" key="4">
    <source>
        <dbReference type="ARBA" id="ARBA00022777"/>
    </source>
</evidence>